<dbReference type="InParanoid" id="J4KPF3"/>
<dbReference type="OrthoDB" id="270167at2759"/>
<dbReference type="EMBL" id="JH725157">
    <property type="protein sequence ID" value="EJP67354.1"/>
    <property type="molecule type" value="Genomic_DNA"/>
</dbReference>
<proteinExistence type="predicted"/>
<feature type="domain" description="Heterokaryon incompatibility" evidence="1">
    <location>
        <begin position="73"/>
        <end position="237"/>
    </location>
</feature>
<protein>
    <recommendedName>
        <fullName evidence="1">Heterokaryon incompatibility domain-containing protein</fullName>
    </recommendedName>
</protein>
<evidence type="ECO:0000259" key="1">
    <source>
        <dbReference type="Pfam" id="PF06985"/>
    </source>
</evidence>
<dbReference type="Proteomes" id="UP000002762">
    <property type="component" value="Unassembled WGS sequence"/>
</dbReference>
<dbReference type="HOGENOM" id="CLU_016235_0_0_1"/>
<dbReference type="AlphaFoldDB" id="J4KPF3"/>
<dbReference type="RefSeq" id="XP_008597247.1">
    <property type="nucleotide sequence ID" value="XM_008599025.1"/>
</dbReference>
<dbReference type="Pfam" id="PF06985">
    <property type="entry name" value="HET"/>
    <property type="match status" value="1"/>
</dbReference>
<reference evidence="2 3" key="1">
    <citation type="journal article" date="2012" name="Sci. Rep.">
        <title>Genomic perspectives on the evolution of fungal entomopathogenicity in Beauveria bassiana.</title>
        <authorList>
            <person name="Xiao G."/>
            <person name="Ying S.H."/>
            <person name="Zheng P."/>
            <person name="Wang Z.L."/>
            <person name="Zhang S."/>
            <person name="Xie X.Q."/>
            <person name="Shang Y."/>
            <person name="St Leger R.J."/>
            <person name="Zhao G.P."/>
            <person name="Wang C."/>
            <person name="Feng M.G."/>
        </authorList>
    </citation>
    <scope>NUCLEOTIDE SEQUENCE [LARGE SCALE GENOMIC DNA]</scope>
    <source>
        <strain evidence="2 3">ARSEF 2860</strain>
    </source>
</reference>
<evidence type="ECO:0000313" key="3">
    <source>
        <dbReference type="Proteomes" id="UP000002762"/>
    </source>
</evidence>
<gene>
    <name evidence="2" type="ORF">BBA_03928</name>
</gene>
<organism evidence="2 3">
    <name type="scientific">Beauveria bassiana (strain ARSEF 2860)</name>
    <name type="common">White muscardine disease fungus</name>
    <name type="synonym">Tritirachium shiotae</name>
    <dbReference type="NCBI Taxonomy" id="655819"/>
    <lineage>
        <taxon>Eukaryota</taxon>
        <taxon>Fungi</taxon>
        <taxon>Dikarya</taxon>
        <taxon>Ascomycota</taxon>
        <taxon>Pezizomycotina</taxon>
        <taxon>Sordariomycetes</taxon>
        <taxon>Hypocreomycetidae</taxon>
        <taxon>Hypocreales</taxon>
        <taxon>Cordycipitaceae</taxon>
        <taxon>Beauveria</taxon>
    </lineage>
</organism>
<accession>J4KPF3</accession>
<keyword evidence="3" id="KW-1185">Reference proteome</keyword>
<name>J4KPF3_BEAB2</name>
<dbReference type="STRING" id="655819.J4KPF3"/>
<dbReference type="GeneID" id="19886940"/>
<sequence>MNSSNDDDKELSLHELSVHYQAPIVSQLVSIGSECNQLQHVKFRSFVSRLQCLEPEGIELRRTSINAFRQQNYLALSYTWEPSEYECTGSGWYNVEDWDHNHLSPSKVRNCVLGRVLSYMRYAEVQFIWIDAHCIRQDTCGAAACARHTSCIQQRNAFQAMDLVYQLSEHPVALLGRPLRVGTDLHLLAQILSGAFVDNSTCRLSSTTTIPAARKALWLLREITRDVWWTRAWTFQENYRGGQRMRLLIPHDPSLEEQKLRLEIFDKIPEELCIQSVAFSTEATRLCLALREVAGALAPDGVCWIDEVLRAAGRYALVLPETSAMTPTVVADIEARLLTEPWDRLAILANCCQYSVRLDGQALSQKGHSLSLSMLAMCLLNGEILNNDDDGLPPITSMTTSEFLGQYLFKEFSAPTDDTRRLTFNKGCRLTNVDLTVEGISTYGHIWRLGRIIDTSLFSWELPWINEPNGRLELNERKRLLQLVICLYKLEHRNLAGHIDGYLATDAEAEEGYVDFTDMHFHHMAIELATAIQAGQKLRLGCIWDPTGKSSAYTAIFVGSSEEEYDVVRPTPAYVFTSAWFRDQGSDTHDANDIDRHVSLEVVFDGRLDCNGVPRLRTRTWRLGMCFFQGVPRTKVVFPWPRALQDVKP</sequence>
<dbReference type="InterPro" id="IPR052895">
    <property type="entry name" value="HetReg/Transcr_Mod"/>
</dbReference>
<dbReference type="PANTHER" id="PTHR24148:SF64">
    <property type="entry name" value="HETEROKARYON INCOMPATIBILITY DOMAIN-CONTAINING PROTEIN"/>
    <property type="match status" value="1"/>
</dbReference>
<dbReference type="InterPro" id="IPR010730">
    <property type="entry name" value="HET"/>
</dbReference>
<evidence type="ECO:0000313" key="2">
    <source>
        <dbReference type="EMBL" id="EJP67354.1"/>
    </source>
</evidence>
<dbReference type="PANTHER" id="PTHR24148">
    <property type="entry name" value="ANKYRIN REPEAT DOMAIN-CONTAINING PROTEIN 39 HOMOLOG-RELATED"/>
    <property type="match status" value="1"/>
</dbReference>